<evidence type="ECO:0000256" key="2">
    <source>
        <dbReference type="ARBA" id="ARBA00022630"/>
    </source>
</evidence>
<reference evidence="6 7" key="1">
    <citation type="submission" date="2018-06" db="EMBL/GenBank/DDBJ databases">
        <title>Genomic Encyclopedia of Type Strains, Phase IV (KMG-IV): sequencing the most valuable type-strain genomes for metagenomic binning, comparative biology and taxonomic classification.</title>
        <authorList>
            <person name="Goeker M."/>
        </authorList>
    </citation>
    <scope>NUCLEOTIDE SEQUENCE [LARGE SCALE GENOMIC DNA]</scope>
    <source>
        <strain evidence="6 7">DSM 45521</strain>
    </source>
</reference>
<sequence length="386" mass="42291">MSRPRVVVAGLGDTGILTAIHLARHTDVVGISVKTGLVSGQELGMRLSRPADWSRDYWTSFERFRGLDRIRTMHGELTGVDLAAHTVEVRNLDGSESHVEYDTLVISTGVTNGFWRRPTMQSSSEIETDLRSAHDQLAAAETVIVVGGGAAAVSSAANLAARWPAKRVDLYFPGDRALPRHHPRVWRQVRRRLEQVGVSCHPGHRAVVWPHHADAGSGSVADHLTRGTVAWTTGQNPAAADAVLWAIGRVVPNTGWLPEEVLDEGGFVRVSDDLRVLGQQHVFAIGDVAATDEFRTSARNRADKLLAKNIRADLDGRRLRAYRPQQKLWGSVLGMQSDGLEVFAPSGHRVRFPSWSVERVVQPLIVRRIMYGGVRPRGTGAGLNLP</sequence>
<evidence type="ECO:0000256" key="1">
    <source>
        <dbReference type="ARBA" id="ARBA00006442"/>
    </source>
</evidence>
<keyword evidence="3" id="KW-0274">FAD</keyword>
<dbReference type="PANTHER" id="PTHR43735:SF3">
    <property type="entry name" value="FERROPTOSIS SUPPRESSOR PROTEIN 1"/>
    <property type="match status" value="1"/>
</dbReference>
<feature type="domain" description="FAD/NAD(P)-binding" evidence="5">
    <location>
        <begin position="5"/>
        <end position="291"/>
    </location>
</feature>
<evidence type="ECO:0000256" key="3">
    <source>
        <dbReference type="ARBA" id="ARBA00022827"/>
    </source>
</evidence>
<dbReference type="RefSeq" id="WP_110467554.1">
    <property type="nucleotide sequence ID" value="NZ_QJSP01000001.1"/>
</dbReference>
<organism evidence="6 7">
    <name type="scientific">Williamsia limnetica</name>
    <dbReference type="NCBI Taxonomy" id="882452"/>
    <lineage>
        <taxon>Bacteria</taxon>
        <taxon>Bacillati</taxon>
        <taxon>Actinomycetota</taxon>
        <taxon>Actinomycetes</taxon>
        <taxon>Mycobacteriales</taxon>
        <taxon>Nocardiaceae</taxon>
        <taxon>Williamsia</taxon>
    </lineage>
</organism>
<keyword evidence="7" id="KW-1185">Reference proteome</keyword>
<dbReference type="GO" id="GO:0050660">
    <property type="term" value="F:flavin adenine dinucleotide binding"/>
    <property type="evidence" value="ECO:0007669"/>
    <property type="project" value="TreeGrafter"/>
</dbReference>
<dbReference type="InterPro" id="IPR023753">
    <property type="entry name" value="FAD/NAD-binding_dom"/>
</dbReference>
<evidence type="ECO:0000259" key="5">
    <source>
        <dbReference type="Pfam" id="PF07992"/>
    </source>
</evidence>
<dbReference type="PRINTS" id="PR00368">
    <property type="entry name" value="FADPNR"/>
</dbReference>
<gene>
    <name evidence="6" type="ORF">DFR67_101193</name>
</gene>
<comment type="caution">
    <text evidence="6">The sequence shown here is derived from an EMBL/GenBank/DDBJ whole genome shotgun (WGS) entry which is preliminary data.</text>
</comment>
<proteinExistence type="inferred from homology"/>
<dbReference type="PANTHER" id="PTHR43735">
    <property type="entry name" value="APOPTOSIS-INDUCING FACTOR 1"/>
    <property type="match status" value="1"/>
</dbReference>
<evidence type="ECO:0000313" key="7">
    <source>
        <dbReference type="Proteomes" id="UP000247591"/>
    </source>
</evidence>
<dbReference type="Gene3D" id="3.50.50.100">
    <property type="match status" value="1"/>
</dbReference>
<dbReference type="SUPFAM" id="SSF51905">
    <property type="entry name" value="FAD/NAD(P)-binding domain"/>
    <property type="match status" value="1"/>
</dbReference>
<dbReference type="GO" id="GO:0005737">
    <property type="term" value="C:cytoplasm"/>
    <property type="evidence" value="ECO:0007669"/>
    <property type="project" value="TreeGrafter"/>
</dbReference>
<dbReference type="OrthoDB" id="3762539at2"/>
<keyword evidence="4" id="KW-0560">Oxidoreductase</keyword>
<accession>A0A318RVR6</accession>
<dbReference type="AlphaFoldDB" id="A0A318RVR6"/>
<keyword evidence="2" id="KW-0285">Flavoprotein</keyword>
<evidence type="ECO:0000313" key="6">
    <source>
        <dbReference type="EMBL" id="PYE20802.1"/>
    </source>
</evidence>
<dbReference type="InterPro" id="IPR036188">
    <property type="entry name" value="FAD/NAD-bd_sf"/>
</dbReference>
<comment type="similarity">
    <text evidence="1">Belongs to the FAD-dependent oxidoreductase family.</text>
</comment>
<name>A0A318RVR6_WILLI</name>
<dbReference type="PRINTS" id="PR00469">
    <property type="entry name" value="PNDRDTASEII"/>
</dbReference>
<evidence type="ECO:0000256" key="4">
    <source>
        <dbReference type="ARBA" id="ARBA00023002"/>
    </source>
</evidence>
<dbReference type="Pfam" id="PF07992">
    <property type="entry name" value="Pyr_redox_2"/>
    <property type="match status" value="1"/>
</dbReference>
<dbReference type="GO" id="GO:0004174">
    <property type="term" value="F:electron-transferring-flavoprotein dehydrogenase activity"/>
    <property type="evidence" value="ECO:0007669"/>
    <property type="project" value="TreeGrafter"/>
</dbReference>
<dbReference type="Proteomes" id="UP000247591">
    <property type="component" value="Unassembled WGS sequence"/>
</dbReference>
<dbReference type="EMBL" id="QJSP01000001">
    <property type="protein sequence ID" value="PYE20802.1"/>
    <property type="molecule type" value="Genomic_DNA"/>
</dbReference>
<protein>
    <submittedName>
        <fullName evidence="6">NADH dehydrogenase FAD-containing subunit</fullName>
    </submittedName>
</protein>